<keyword evidence="2" id="KW-0812">Transmembrane</keyword>
<organism evidence="3 4">
    <name type="scientific">Dendrothele bispora (strain CBS 962.96)</name>
    <dbReference type="NCBI Taxonomy" id="1314807"/>
    <lineage>
        <taxon>Eukaryota</taxon>
        <taxon>Fungi</taxon>
        <taxon>Dikarya</taxon>
        <taxon>Basidiomycota</taxon>
        <taxon>Agaricomycotina</taxon>
        <taxon>Agaricomycetes</taxon>
        <taxon>Agaricomycetidae</taxon>
        <taxon>Agaricales</taxon>
        <taxon>Agaricales incertae sedis</taxon>
        <taxon>Dendrothele</taxon>
    </lineage>
</organism>
<keyword evidence="2" id="KW-1133">Transmembrane helix</keyword>
<keyword evidence="2" id="KW-0472">Membrane</keyword>
<evidence type="ECO:0008006" key="5">
    <source>
        <dbReference type="Google" id="ProtNLM"/>
    </source>
</evidence>
<feature type="transmembrane region" description="Helical" evidence="2">
    <location>
        <begin position="12"/>
        <end position="31"/>
    </location>
</feature>
<dbReference type="AlphaFoldDB" id="A0A4V4HCW6"/>
<evidence type="ECO:0000256" key="1">
    <source>
        <dbReference type="SAM" id="MobiDB-lite"/>
    </source>
</evidence>
<feature type="compositionally biased region" description="Polar residues" evidence="1">
    <location>
        <begin position="246"/>
        <end position="259"/>
    </location>
</feature>
<evidence type="ECO:0000313" key="3">
    <source>
        <dbReference type="EMBL" id="THU84945.1"/>
    </source>
</evidence>
<dbReference type="Proteomes" id="UP000297245">
    <property type="component" value="Unassembled WGS sequence"/>
</dbReference>
<reference evidence="3 4" key="1">
    <citation type="journal article" date="2019" name="Nat. Ecol. Evol.">
        <title>Megaphylogeny resolves global patterns of mushroom evolution.</title>
        <authorList>
            <person name="Varga T."/>
            <person name="Krizsan K."/>
            <person name="Foldi C."/>
            <person name="Dima B."/>
            <person name="Sanchez-Garcia M."/>
            <person name="Sanchez-Ramirez S."/>
            <person name="Szollosi G.J."/>
            <person name="Szarkandi J.G."/>
            <person name="Papp V."/>
            <person name="Albert L."/>
            <person name="Andreopoulos W."/>
            <person name="Angelini C."/>
            <person name="Antonin V."/>
            <person name="Barry K.W."/>
            <person name="Bougher N.L."/>
            <person name="Buchanan P."/>
            <person name="Buyck B."/>
            <person name="Bense V."/>
            <person name="Catcheside P."/>
            <person name="Chovatia M."/>
            <person name="Cooper J."/>
            <person name="Damon W."/>
            <person name="Desjardin D."/>
            <person name="Finy P."/>
            <person name="Geml J."/>
            <person name="Haridas S."/>
            <person name="Hughes K."/>
            <person name="Justo A."/>
            <person name="Karasinski D."/>
            <person name="Kautmanova I."/>
            <person name="Kiss B."/>
            <person name="Kocsube S."/>
            <person name="Kotiranta H."/>
            <person name="LaButti K.M."/>
            <person name="Lechner B.E."/>
            <person name="Liimatainen K."/>
            <person name="Lipzen A."/>
            <person name="Lukacs Z."/>
            <person name="Mihaltcheva S."/>
            <person name="Morgado L.N."/>
            <person name="Niskanen T."/>
            <person name="Noordeloos M.E."/>
            <person name="Ohm R.A."/>
            <person name="Ortiz-Santana B."/>
            <person name="Ovrebo C."/>
            <person name="Racz N."/>
            <person name="Riley R."/>
            <person name="Savchenko A."/>
            <person name="Shiryaev A."/>
            <person name="Soop K."/>
            <person name="Spirin V."/>
            <person name="Szebenyi C."/>
            <person name="Tomsovsky M."/>
            <person name="Tulloss R.E."/>
            <person name="Uehling J."/>
            <person name="Grigoriev I.V."/>
            <person name="Vagvolgyi C."/>
            <person name="Papp T."/>
            <person name="Martin F.M."/>
            <person name="Miettinen O."/>
            <person name="Hibbett D.S."/>
            <person name="Nagy L.G."/>
        </authorList>
    </citation>
    <scope>NUCLEOTIDE SEQUENCE [LARGE SCALE GENOMIC DNA]</scope>
    <source>
        <strain evidence="3 4">CBS 962.96</strain>
    </source>
</reference>
<proteinExistence type="predicted"/>
<feature type="region of interest" description="Disordered" evidence="1">
    <location>
        <begin position="241"/>
        <end position="276"/>
    </location>
</feature>
<accession>A0A4V4HCW6</accession>
<feature type="region of interest" description="Disordered" evidence="1">
    <location>
        <begin position="295"/>
        <end position="314"/>
    </location>
</feature>
<keyword evidence="4" id="KW-1185">Reference proteome</keyword>
<evidence type="ECO:0000313" key="4">
    <source>
        <dbReference type="Proteomes" id="UP000297245"/>
    </source>
</evidence>
<name>A0A4V4HCW6_DENBC</name>
<feature type="compositionally biased region" description="Low complexity" evidence="1">
    <location>
        <begin position="266"/>
        <end position="276"/>
    </location>
</feature>
<protein>
    <recommendedName>
        <fullName evidence="5">Zn(2)-C6 fungal-type domain-containing protein</fullName>
    </recommendedName>
</protein>
<gene>
    <name evidence="3" type="ORF">K435DRAFT_806318</name>
</gene>
<dbReference type="EMBL" id="ML179573">
    <property type="protein sequence ID" value="THU84945.1"/>
    <property type="molecule type" value="Genomic_DNA"/>
</dbReference>
<sequence>MVTVKPLSISFFHYIIGVKAVTRFFLITLYFQLREFDFLPRVFFNIRHLPIPFNRRASKTYHQNLEMYFFQTLLSIPLNHGHPSALQILRSYSLVTVCGVTKLEKINIGIAICGVNIMDAYQNANMSVKLQFLKQTNIRVRGTMAYVIPQSEIPPGRQSFAPDHSHSVRATFLPKEPMTSGMMNGNRQSYTTVIHPDTVYPYDTRAENYCGSYSPVAQGHNSWALQDSDRSYLTSSSYGSHEVFDNRQSGPVARNNSGSGHRINHPSSGMTSPTSGSWDLASLGPCSSRTRANDFNPTLKPFIPPPASSSPKKPKLACTFCKGRKIKCSRLDLGGDTEPCRAKSMTKDFMSFAKITQCAVYPRPSGSALALVCPDRVSRHGTDHGVNIKGFKPSPMYHSNGMAPVPKELSRVKRLGPTKNGKACKALRGQRKPNNARGKSIACLWRRLICINLFYVNQSVVVGVLANAQDYPAAILLLRLDPSNNNLFVVKFQSLLTPE</sequence>
<evidence type="ECO:0000256" key="2">
    <source>
        <dbReference type="SAM" id="Phobius"/>
    </source>
</evidence>